<evidence type="ECO:0000313" key="3">
    <source>
        <dbReference type="Proteomes" id="UP001060164"/>
    </source>
</evidence>
<dbReference type="Pfam" id="PF11457">
    <property type="entry name" value="DUF3021"/>
    <property type="match status" value="1"/>
</dbReference>
<name>A0ABY5VBS1_9FIRM</name>
<feature type="transmembrane region" description="Helical" evidence="1">
    <location>
        <begin position="51"/>
        <end position="75"/>
    </location>
</feature>
<keyword evidence="3" id="KW-1185">Reference proteome</keyword>
<feature type="transmembrane region" description="Helical" evidence="1">
    <location>
        <begin position="117"/>
        <end position="136"/>
    </location>
</feature>
<feature type="transmembrane region" description="Helical" evidence="1">
    <location>
        <begin position="87"/>
        <end position="105"/>
    </location>
</feature>
<feature type="transmembrane region" description="Helical" evidence="1">
    <location>
        <begin position="12"/>
        <end position="31"/>
    </location>
</feature>
<dbReference type="InterPro" id="IPR021560">
    <property type="entry name" value="DUF3021"/>
</dbReference>
<gene>
    <name evidence="2" type="ORF">NQ502_11345</name>
</gene>
<evidence type="ECO:0000313" key="2">
    <source>
        <dbReference type="EMBL" id="UWP57989.1"/>
    </source>
</evidence>
<organism evidence="2 3">
    <name type="scientific">Ruminococcus gauvreauii</name>
    <dbReference type="NCBI Taxonomy" id="438033"/>
    <lineage>
        <taxon>Bacteria</taxon>
        <taxon>Bacillati</taxon>
        <taxon>Bacillota</taxon>
        <taxon>Clostridia</taxon>
        <taxon>Eubacteriales</taxon>
        <taxon>Oscillospiraceae</taxon>
        <taxon>Ruminococcus</taxon>
    </lineage>
</organism>
<sequence>MKKQIFLRGILGFPLGIALGNIISLVISFRWGEGYYQPCVPALIEAMGNEINAVALQTFLCGLLGASFGMISLIWEMDEWSIVKQTGIYFLSASLIMMPIAYFTNWMDHTVIGFVKYFGVFIAIFVVVWIVQYFIWKVKIRKMNLRIGER</sequence>
<dbReference type="RefSeq" id="WP_028528484.1">
    <property type="nucleotide sequence ID" value="NZ_CABLBR010000011.1"/>
</dbReference>
<reference evidence="2" key="1">
    <citation type="journal article" date="2022" name="Cell">
        <title>Design, construction, and in vivo augmentation of a complex gut microbiome.</title>
        <authorList>
            <person name="Cheng A.G."/>
            <person name="Ho P.Y."/>
            <person name="Aranda-Diaz A."/>
            <person name="Jain S."/>
            <person name="Yu F.B."/>
            <person name="Meng X."/>
            <person name="Wang M."/>
            <person name="Iakiviak M."/>
            <person name="Nagashima K."/>
            <person name="Zhao A."/>
            <person name="Murugkar P."/>
            <person name="Patil A."/>
            <person name="Atabakhsh K."/>
            <person name="Weakley A."/>
            <person name="Yan J."/>
            <person name="Brumbaugh A.R."/>
            <person name="Higginbottom S."/>
            <person name="Dimas A."/>
            <person name="Shiver A.L."/>
            <person name="Deutschbauer A."/>
            <person name="Neff N."/>
            <person name="Sonnenburg J.L."/>
            <person name="Huang K.C."/>
            <person name="Fischbach M.A."/>
        </authorList>
    </citation>
    <scope>NUCLEOTIDE SEQUENCE</scope>
    <source>
        <strain evidence="2">DSM 19829</strain>
    </source>
</reference>
<evidence type="ECO:0000256" key="1">
    <source>
        <dbReference type="SAM" id="Phobius"/>
    </source>
</evidence>
<accession>A0ABY5VBS1</accession>
<keyword evidence="1" id="KW-0812">Transmembrane</keyword>
<keyword evidence="1" id="KW-0472">Membrane</keyword>
<proteinExistence type="predicted"/>
<dbReference type="Proteomes" id="UP001060164">
    <property type="component" value="Chromosome"/>
</dbReference>
<dbReference type="EMBL" id="CP102290">
    <property type="protein sequence ID" value="UWP57989.1"/>
    <property type="molecule type" value="Genomic_DNA"/>
</dbReference>
<keyword evidence="1" id="KW-1133">Transmembrane helix</keyword>
<protein>
    <submittedName>
        <fullName evidence="2">DUF3021 domain-containing protein</fullName>
    </submittedName>
</protein>